<feature type="compositionally biased region" description="Polar residues" evidence="1">
    <location>
        <begin position="368"/>
        <end position="380"/>
    </location>
</feature>
<dbReference type="AlphaFoldDB" id="A0A9W9TGL8"/>
<feature type="compositionally biased region" description="Basic and acidic residues" evidence="1">
    <location>
        <begin position="34"/>
        <end position="50"/>
    </location>
</feature>
<dbReference type="Proteomes" id="UP001147733">
    <property type="component" value="Unassembled WGS sequence"/>
</dbReference>
<evidence type="ECO:0000313" key="2">
    <source>
        <dbReference type="EMBL" id="KAJ5221659.1"/>
    </source>
</evidence>
<feature type="compositionally biased region" description="Low complexity" evidence="1">
    <location>
        <begin position="340"/>
        <end position="349"/>
    </location>
</feature>
<feature type="region of interest" description="Disordered" evidence="1">
    <location>
        <begin position="285"/>
        <end position="387"/>
    </location>
</feature>
<proteinExistence type="predicted"/>
<evidence type="ECO:0000313" key="3">
    <source>
        <dbReference type="Proteomes" id="UP001147733"/>
    </source>
</evidence>
<name>A0A9W9TGL8_PENCI</name>
<feature type="compositionally biased region" description="Pro residues" evidence="1">
    <location>
        <begin position="350"/>
        <end position="363"/>
    </location>
</feature>
<protein>
    <submittedName>
        <fullName evidence="2">Uncharacterized protein</fullName>
    </submittedName>
</protein>
<gene>
    <name evidence="2" type="ORF">N7469_010546</name>
</gene>
<feature type="region of interest" description="Disordered" evidence="1">
    <location>
        <begin position="1"/>
        <end position="75"/>
    </location>
</feature>
<dbReference type="OrthoDB" id="4157036at2759"/>
<feature type="compositionally biased region" description="Polar residues" evidence="1">
    <location>
        <begin position="19"/>
        <end position="29"/>
    </location>
</feature>
<comment type="caution">
    <text evidence="2">The sequence shown here is derived from an EMBL/GenBank/DDBJ whole genome shotgun (WGS) entry which is preliminary data.</text>
</comment>
<dbReference type="RefSeq" id="XP_056496582.1">
    <property type="nucleotide sequence ID" value="XM_056649451.1"/>
</dbReference>
<organism evidence="2 3">
    <name type="scientific">Penicillium citrinum</name>
    <dbReference type="NCBI Taxonomy" id="5077"/>
    <lineage>
        <taxon>Eukaryota</taxon>
        <taxon>Fungi</taxon>
        <taxon>Dikarya</taxon>
        <taxon>Ascomycota</taxon>
        <taxon>Pezizomycotina</taxon>
        <taxon>Eurotiomycetes</taxon>
        <taxon>Eurotiomycetidae</taxon>
        <taxon>Eurotiales</taxon>
        <taxon>Aspergillaceae</taxon>
        <taxon>Penicillium</taxon>
    </lineage>
</organism>
<dbReference type="EMBL" id="JAPQKT010000009">
    <property type="protein sequence ID" value="KAJ5221659.1"/>
    <property type="molecule type" value="Genomic_DNA"/>
</dbReference>
<feature type="compositionally biased region" description="Pro residues" evidence="1">
    <location>
        <begin position="230"/>
        <end position="242"/>
    </location>
</feature>
<evidence type="ECO:0000256" key="1">
    <source>
        <dbReference type="SAM" id="MobiDB-lite"/>
    </source>
</evidence>
<accession>A0A9W9TGL8</accession>
<sequence length="531" mass="58359">MSFLDRGICDEDPEAGPGPSTSRFYSRSDTAPHVSDDRNSTSTIRSDDHPGTPFSDEELIYTATAHPTPNDDHRAPAVQPVEEEMAPHVALFVSPALSRSSDGSIEHPYGRKTAYRGKEFVWHDEILCPDLFRPFSHPDCGFEPVQMINQPMRRRALSFDTFDGSGASPQWPRNVPAKGCLLPPGLPSFGTPEAMAASAQFLQGQGPSNRRREHSPRDAIKRLLGFLLPPAQPTPPPSPPSTAVPQSARSIGRAPDGTAVLGRFAYRPSGHGINLGQRLDDHAFHAYDSPTTPVEHSPDSRRTSEGTGTEDGSFKSALSRPKRHARLYRPSIARLFASTSPERGSSPRSPSNPEPAMIPPPRNPARRGTQQLQPPEQNRPSRARSPMARLNSLAQDAPSRNSSPLFNSFQRHTVVNQTIQEEEPETVPVPQPNTAINILSRLPTHLPLCCCLGTESVHGSTEETQSFELINSRDSYITAPSQLSPARFQSPQRYDYHATASQSGVSLQQSMYSFIRQGVAVWSQHILRILH</sequence>
<feature type="region of interest" description="Disordered" evidence="1">
    <location>
        <begin position="227"/>
        <end position="254"/>
    </location>
</feature>
<reference evidence="2" key="2">
    <citation type="journal article" date="2023" name="IMA Fungus">
        <title>Comparative genomic study of the Penicillium genus elucidates a diverse pangenome and 15 lateral gene transfer events.</title>
        <authorList>
            <person name="Petersen C."/>
            <person name="Sorensen T."/>
            <person name="Nielsen M.R."/>
            <person name="Sondergaard T.E."/>
            <person name="Sorensen J.L."/>
            <person name="Fitzpatrick D.A."/>
            <person name="Frisvad J.C."/>
            <person name="Nielsen K.L."/>
        </authorList>
    </citation>
    <scope>NUCLEOTIDE SEQUENCE</scope>
    <source>
        <strain evidence="2">IBT 23319</strain>
    </source>
</reference>
<keyword evidence="3" id="KW-1185">Reference proteome</keyword>
<reference evidence="2" key="1">
    <citation type="submission" date="2022-11" db="EMBL/GenBank/DDBJ databases">
        <authorList>
            <person name="Petersen C."/>
        </authorList>
    </citation>
    <scope>NUCLEOTIDE SEQUENCE</scope>
    <source>
        <strain evidence="2">IBT 23319</strain>
    </source>
</reference>
<dbReference type="GeneID" id="81388618"/>